<protein>
    <recommendedName>
        <fullName evidence="2 7">Glutamyl-tRNA(Gln) amidotransferase subunit A</fullName>
        <shortName evidence="7">Glu-ADT subunit A</shortName>
        <ecNumber evidence="7">6.3.5.7</ecNumber>
    </recommendedName>
</protein>
<dbReference type="NCBIfam" id="TIGR00132">
    <property type="entry name" value="gatA"/>
    <property type="match status" value="1"/>
</dbReference>
<evidence type="ECO:0000259" key="8">
    <source>
        <dbReference type="Pfam" id="PF01425"/>
    </source>
</evidence>
<dbReference type="Gene3D" id="3.90.1300.10">
    <property type="entry name" value="Amidase signature (AS) domain"/>
    <property type="match status" value="1"/>
</dbReference>
<dbReference type="GO" id="GO:0030956">
    <property type="term" value="C:glutamyl-tRNA(Gln) amidotransferase complex"/>
    <property type="evidence" value="ECO:0007669"/>
    <property type="project" value="InterPro"/>
</dbReference>
<evidence type="ECO:0000313" key="9">
    <source>
        <dbReference type="EMBL" id="SAM64065.1"/>
    </source>
</evidence>
<accession>A0A1C3H485</accession>
<organism evidence="9 10">
    <name type="scientific">Cardiobacterium hominis</name>
    <dbReference type="NCBI Taxonomy" id="2718"/>
    <lineage>
        <taxon>Bacteria</taxon>
        <taxon>Pseudomonadati</taxon>
        <taxon>Pseudomonadota</taxon>
        <taxon>Gammaproteobacteria</taxon>
        <taxon>Cardiobacteriales</taxon>
        <taxon>Cardiobacteriaceae</taxon>
        <taxon>Cardiobacterium</taxon>
    </lineage>
</organism>
<feature type="active site" description="Charge relay system" evidence="7">
    <location>
        <position position="154"/>
    </location>
</feature>
<name>A0A1C3H485_9GAMM</name>
<evidence type="ECO:0000256" key="2">
    <source>
        <dbReference type="ARBA" id="ARBA00014428"/>
    </source>
</evidence>
<proteinExistence type="inferred from homology"/>
<dbReference type="Proteomes" id="UP000190837">
    <property type="component" value="Unassembled WGS sequence"/>
</dbReference>
<comment type="catalytic activity">
    <reaction evidence="7">
        <text>L-glutamyl-tRNA(Gln) + L-glutamine + ATP + H2O = L-glutaminyl-tRNA(Gln) + L-glutamate + ADP + phosphate + H(+)</text>
        <dbReference type="Rhea" id="RHEA:17521"/>
        <dbReference type="Rhea" id="RHEA-COMP:9681"/>
        <dbReference type="Rhea" id="RHEA-COMP:9684"/>
        <dbReference type="ChEBI" id="CHEBI:15377"/>
        <dbReference type="ChEBI" id="CHEBI:15378"/>
        <dbReference type="ChEBI" id="CHEBI:29985"/>
        <dbReference type="ChEBI" id="CHEBI:30616"/>
        <dbReference type="ChEBI" id="CHEBI:43474"/>
        <dbReference type="ChEBI" id="CHEBI:58359"/>
        <dbReference type="ChEBI" id="CHEBI:78520"/>
        <dbReference type="ChEBI" id="CHEBI:78521"/>
        <dbReference type="ChEBI" id="CHEBI:456216"/>
        <dbReference type="EC" id="6.3.5.7"/>
    </reaction>
</comment>
<dbReference type="SUPFAM" id="SSF75304">
    <property type="entry name" value="Amidase signature (AS) enzymes"/>
    <property type="match status" value="1"/>
</dbReference>
<dbReference type="InterPro" id="IPR004412">
    <property type="entry name" value="GatA"/>
</dbReference>
<feature type="active site" description="Charge relay system" evidence="7">
    <location>
        <position position="79"/>
    </location>
</feature>
<dbReference type="HAMAP" id="MF_00120">
    <property type="entry name" value="GatA"/>
    <property type="match status" value="1"/>
</dbReference>
<comment type="function">
    <text evidence="7">Allows the formation of correctly charged Gln-tRNA(Gln) through the transamidation of misacylated Glu-tRNA(Gln) in organisms which lack glutaminyl-tRNA synthetase. The reaction takes place in the presence of glutamine and ATP through an activated gamma-phospho-Glu-tRNA(Gln).</text>
</comment>
<dbReference type="InterPro" id="IPR036928">
    <property type="entry name" value="AS_sf"/>
</dbReference>
<evidence type="ECO:0000256" key="1">
    <source>
        <dbReference type="ARBA" id="ARBA00011123"/>
    </source>
</evidence>
<dbReference type="PANTHER" id="PTHR11895:SF151">
    <property type="entry name" value="GLUTAMYL-TRNA(GLN) AMIDOTRANSFERASE SUBUNIT A"/>
    <property type="match status" value="1"/>
</dbReference>
<feature type="active site" description="Acyl-ester intermediate" evidence="7">
    <location>
        <position position="178"/>
    </location>
</feature>
<evidence type="ECO:0000256" key="3">
    <source>
        <dbReference type="ARBA" id="ARBA00022598"/>
    </source>
</evidence>
<evidence type="ECO:0000256" key="5">
    <source>
        <dbReference type="ARBA" id="ARBA00022840"/>
    </source>
</evidence>
<dbReference type="GO" id="GO:0050567">
    <property type="term" value="F:glutaminyl-tRNA synthase (glutamine-hydrolyzing) activity"/>
    <property type="evidence" value="ECO:0007669"/>
    <property type="project" value="UniProtKB-UniRule"/>
</dbReference>
<evidence type="ECO:0000256" key="6">
    <source>
        <dbReference type="ARBA" id="ARBA00022917"/>
    </source>
</evidence>
<dbReference type="Pfam" id="PF01425">
    <property type="entry name" value="Amidase"/>
    <property type="match status" value="1"/>
</dbReference>
<dbReference type="PANTHER" id="PTHR11895">
    <property type="entry name" value="TRANSAMIDASE"/>
    <property type="match status" value="1"/>
</dbReference>
<keyword evidence="4 7" id="KW-0547">Nucleotide-binding</keyword>
<gene>
    <name evidence="7" type="primary">gatA</name>
    <name evidence="9" type="ORF">CHUV0807_1192</name>
</gene>
<comment type="subunit">
    <text evidence="1 7">Heterotrimer of A, B and C subunits.</text>
</comment>
<feature type="domain" description="Amidase" evidence="8">
    <location>
        <begin position="24"/>
        <end position="465"/>
    </location>
</feature>
<dbReference type="GO" id="GO:0016740">
    <property type="term" value="F:transferase activity"/>
    <property type="evidence" value="ECO:0007669"/>
    <property type="project" value="UniProtKB-KW"/>
</dbReference>
<sequence>MTMHHDSLKTLAARLAAREISARELCEHTLARIAQHNPALNAYITETSDHARAAADASDARRSKGEARSPLDGIPMAHKDIFCTQGVRTTAGSKMLEHFIPSYDAGIVENLAAAGAVMTGKVSMDEFAMGSSNERSAFGAVKNPWQHEHVPGGSSGASAAVVAARLVPYATGSDTGGSIRQPAAWCGITGIKPTYGTLSRWGMIAYASSLDQAGAFAVSAEDLALILNGMAGHDPRDSTSSAQTRTRFDDELNQPLAGIRIGLPRNYFRDLNPAMADTIHAAAALYEKLGATLVDIDLAYSDAAIATYYIIASAEASSNLSRYDGARYGHRSAQAKILQDMYRKSRSEAFGDEVKRRILIGTYALSAGYYDAYYEQARRARHAILNGYKAAFAEVDVILCPTTPTPAFKIGSKIDDPVAMFLGDLYTVSVNLAGLPGLSHPAGFIDGLPVGCQLIGPHFSEPRLLNLAHQFQQASDYHLQVPATYQ</sequence>
<keyword evidence="5 7" id="KW-0067">ATP-binding</keyword>
<dbReference type="AlphaFoldDB" id="A0A1C3H485"/>
<evidence type="ECO:0000256" key="4">
    <source>
        <dbReference type="ARBA" id="ARBA00022741"/>
    </source>
</evidence>
<keyword evidence="3 7" id="KW-0436">Ligase</keyword>
<evidence type="ECO:0000256" key="7">
    <source>
        <dbReference type="HAMAP-Rule" id="MF_00120"/>
    </source>
</evidence>
<evidence type="ECO:0000313" key="10">
    <source>
        <dbReference type="Proteomes" id="UP000190837"/>
    </source>
</evidence>
<reference evidence="10" key="1">
    <citation type="submission" date="2016-04" db="EMBL/GenBank/DDBJ databases">
        <authorList>
            <person name="Tagini F."/>
        </authorList>
    </citation>
    <scope>NUCLEOTIDE SEQUENCE [LARGE SCALE GENOMIC DNA]</scope>
    <source>
        <strain evidence="10">CHUV0807</strain>
    </source>
</reference>
<dbReference type="EMBL" id="FKLO01000044">
    <property type="protein sequence ID" value="SAM64065.1"/>
    <property type="molecule type" value="Genomic_DNA"/>
</dbReference>
<dbReference type="InterPro" id="IPR000120">
    <property type="entry name" value="Amidase"/>
</dbReference>
<dbReference type="GO" id="GO:0005524">
    <property type="term" value="F:ATP binding"/>
    <property type="evidence" value="ECO:0007669"/>
    <property type="project" value="UniProtKB-KW"/>
</dbReference>
<comment type="similarity">
    <text evidence="7">Belongs to the amidase family. GatA subfamily.</text>
</comment>
<dbReference type="GO" id="GO:0006412">
    <property type="term" value="P:translation"/>
    <property type="evidence" value="ECO:0007669"/>
    <property type="project" value="UniProtKB-UniRule"/>
</dbReference>
<dbReference type="InterPro" id="IPR023631">
    <property type="entry name" value="Amidase_dom"/>
</dbReference>
<keyword evidence="6 7" id="KW-0648">Protein biosynthesis</keyword>
<keyword evidence="9" id="KW-0808">Transferase</keyword>
<dbReference type="EC" id="6.3.5.7" evidence="7"/>